<comment type="subcellular location">
    <subcellularLocation>
        <location evidence="2">Cell projection</location>
    </subcellularLocation>
    <subcellularLocation>
        <location evidence="1">Cytoplasm</location>
        <location evidence="1">Cytoskeleton</location>
    </subcellularLocation>
</comment>
<dbReference type="AlphaFoldDB" id="A0A4C1ZCJ2"/>
<dbReference type="PANTHER" id="PTHR14871:SF1">
    <property type="entry name" value="DYNEIN REGULATORY COMPLEX PROTEIN 9"/>
    <property type="match status" value="1"/>
</dbReference>
<dbReference type="CDD" id="cd23766">
    <property type="entry name" value="IQCG"/>
    <property type="match status" value="1"/>
</dbReference>
<dbReference type="InterPro" id="IPR042618">
    <property type="entry name" value="IQCG"/>
</dbReference>
<keyword evidence="5" id="KW-0966">Cell projection</keyword>
<dbReference type="GO" id="GO:0031514">
    <property type="term" value="C:motile cilium"/>
    <property type="evidence" value="ECO:0007669"/>
    <property type="project" value="TreeGrafter"/>
</dbReference>
<name>A0A4C1ZCJ2_EUMVA</name>
<keyword evidence="7" id="KW-1185">Reference proteome</keyword>
<proteinExistence type="predicted"/>
<dbReference type="GO" id="GO:0044782">
    <property type="term" value="P:cilium organization"/>
    <property type="evidence" value="ECO:0007669"/>
    <property type="project" value="TreeGrafter"/>
</dbReference>
<sequence length="306" mass="35581">MALHVSKTLADMELLVAHKFGVRPLRDIDDLALVDPRQLHCERYKVDKLDADRNFLGKVLENLYKDTCEKNYRSLVDSNENMTSFDCHRAYLLESDEKNKIIRRELAKRLRQQRNHIKSVTYDADVAIDDLKTKIEDVAVIGAVRRRYSCGWQSARAERHRHVLGAAEGELTAAVGRYKLHADHEQRVHGEVELLTNIAIDETLREVEVWMEKYDRDIEAIDLEIQKKKADYYITLDKKLKLEDTLAQHASLVRAWVSFKEARESARVYARTMTEAASVVQAWWRGIIVRRQLGPFRPKPVEMDNV</sequence>
<evidence type="ECO:0000313" key="6">
    <source>
        <dbReference type="EMBL" id="GBP86296.1"/>
    </source>
</evidence>
<evidence type="ECO:0000256" key="4">
    <source>
        <dbReference type="ARBA" id="ARBA00023212"/>
    </source>
</evidence>
<evidence type="ECO:0000313" key="7">
    <source>
        <dbReference type="Proteomes" id="UP000299102"/>
    </source>
</evidence>
<evidence type="ECO:0000256" key="3">
    <source>
        <dbReference type="ARBA" id="ARBA00022490"/>
    </source>
</evidence>
<dbReference type="GO" id="GO:0005737">
    <property type="term" value="C:cytoplasm"/>
    <property type="evidence" value="ECO:0007669"/>
    <property type="project" value="TreeGrafter"/>
</dbReference>
<dbReference type="OrthoDB" id="10254713at2759"/>
<evidence type="ECO:0000256" key="1">
    <source>
        <dbReference type="ARBA" id="ARBA00004245"/>
    </source>
</evidence>
<dbReference type="PROSITE" id="PS50096">
    <property type="entry name" value="IQ"/>
    <property type="match status" value="1"/>
</dbReference>
<dbReference type="GO" id="GO:0005856">
    <property type="term" value="C:cytoskeleton"/>
    <property type="evidence" value="ECO:0007669"/>
    <property type="project" value="UniProtKB-SubCell"/>
</dbReference>
<keyword evidence="3" id="KW-0963">Cytoplasm</keyword>
<accession>A0A4C1ZCJ2</accession>
<evidence type="ECO:0000256" key="5">
    <source>
        <dbReference type="ARBA" id="ARBA00023273"/>
    </source>
</evidence>
<evidence type="ECO:0000256" key="2">
    <source>
        <dbReference type="ARBA" id="ARBA00004316"/>
    </source>
</evidence>
<dbReference type="STRING" id="151549.A0A4C1ZCJ2"/>
<reference evidence="6 7" key="1">
    <citation type="journal article" date="2019" name="Commun. Biol.">
        <title>The bagworm genome reveals a unique fibroin gene that provides high tensile strength.</title>
        <authorList>
            <person name="Kono N."/>
            <person name="Nakamura H."/>
            <person name="Ohtoshi R."/>
            <person name="Tomita M."/>
            <person name="Numata K."/>
            <person name="Arakawa K."/>
        </authorList>
    </citation>
    <scope>NUCLEOTIDE SEQUENCE [LARGE SCALE GENOMIC DNA]</scope>
</reference>
<comment type="caution">
    <text evidence="6">The sequence shown here is derived from an EMBL/GenBank/DDBJ whole genome shotgun (WGS) entry which is preliminary data.</text>
</comment>
<organism evidence="6 7">
    <name type="scientific">Eumeta variegata</name>
    <name type="common">Bagworm moth</name>
    <name type="synonym">Eumeta japonica</name>
    <dbReference type="NCBI Taxonomy" id="151549"/>
    <lineage>
        <taxon>Eukaryota</taxon>
        <taxon>Metazoa</taxon>
        <taxon>Ecdysozoa</taxon>
        <taxon>Arthropoda</taxon>
        <taxon>Hexapoda</taxon>
        <taxon>Insecta</taxon>
        <taxon>Pterygota</taxon>
        <taxon>Neoptera</taxon>
        <taxon>Endopterygota</taxon>
        <taxon>Lepidoptera</taxon>
        <taxon>Glossata</taxon>
        <taxon>Ditrysia</taxon>
        <taxon>Tineoidea</taxon>
        <taxon>Psychidae</taxon>
        <taxon>Oiketicinae</taxon>
        <taxon>Eumeta</taxon>
    </lineage>
</organism>
<keyword evidence="4" id="KW-0206">Cytoskeleton</keyword>
<dbReference type="EMBL" id="BGZK01001784">
    <property type="protein sequence ID" value="GBP86296.1"/>
    <property type="molecule type" value="Genomic_DNA"/>
</dbReference>
<dbReference type="PANTHER" id="PTHR14871">
    <property type="entry name" value="DYNEIN REGULATORY COMPLEX PROTEIN 9"/>
    <property type="match status" value="1"/>
</dbReference>
<protein>
    <submittedName>
        <fullName evidence="6">Dynein regulatory complex protein 9</fullName>
    </submittedName>
</protein>
<dbReference type="Proteomes" id="UP000299102">
    <property type="component" value="Unassembled WGS sequence"/>
</dbReference>
<gene>
    <name evidence="6" type="primary">IQCG</name>
    <name evidence="6" type="ORF">EVAR_91700_1</name>
</gene>